<evidence type="ECO:0000313" key="3">
    <source>
        <dbReference type="Proteomes" id="UP001307889"/>
    </source>
</evidence>
<feature type="region of interest" description="Disordered" evidence="1">
    <location>
        <begin position="30"/>
        <end position="55"/>
    </location>
</feature>
<keyword evidence="3" id="KW-1185">Reference proteome</keyword>
<accession>A0ABN7B1S9</accession>
<name>A0ABN7B1S9_9HEMI</name>
<evidence type="ECO:0000256" key="1">
    <source>
        <dbReference type="SAM" id="MobiDB-lite"/>
    </source>
</evidence>
<gene>
    <name evidence="2" type="ORF">NTJ_11191</name>
</gene>
<evidence type="ECO:0000313" key="2">
    <source>
        <dbReference type="EMBL" id="BES98376.1"/>
    </source>
</evidence>
<dbReference type="EMBL" id="AP028917">
    <property type="protein sequence ID" value="BES98376.1"/>
    <property type="molecule type" value="Genomic_DNA"/>
</dbReference>
<dbReference type="Proteomes" id="UP001307889">
    <property type="component" value="Chromosome 9"/>
</dbReference>
<proteinExistence type="predicted"/>
<organism evidence="2 3">
    <name type="scientific">Nesidiocoris tenuis</name>
    <dbReference type="NCBI Taxonomy" id="355587"/>
    <lineage>
        <taxon>Eukaryota</taxon>
        <taxon>Metazoa</taxon>
        <taxon>Ecdysozoa</taxon>
        <taxon>Arthropoda</taxon>
        <taxon>Hexapoda</taxon>
        <taxon>Insecta</taxon>
        <taxon>Pterygota</taxon>
        <taxon>Neoptera</taxon>
        <taxon>Paraneoptera</taxon>
        <taxon>Hemiptera</taxon>
        <taxon>Heteroptera</taxon>
        <taxon>Panheteroptera</taxon>
        <taxon>Cimicomorpha</taxon>
        <taxon>Miridae</taxon>
        <taxon>Dicyphina</taxon>
        <taxon>Nesidiocoris</taxon>
    </lineage>
</organism>
<protein>
    <submittedName>
        <fullName evidence="2">Uncharacterized protein</fullName>
    </submittedName>
</protein>
<sequence length="104" mass="11438">MARKAAPRAGGREPVDTFLAGACVRGRQQVVSRDPAKVTEQRPQPPSGGRTGGAAAESITFVTYGAESEPGKWWPVLWVIVPKKKLLRKVGAFWKIYEKKNKSF</sequence>
<reference evidence="2 3" key="1">
    <citation type="submission" date="2023-09" db="EMBL/GenBank/DDBJ databases">
        <title>Nesidiocoris tenuis whole genome shotgun sequence.</title>
        <authorList>
            <person name="Shibata T."/>
            <person name="Shimoda M."/>
            <person name="Kobayashi T."/>
            <person name="Uehara T."/>
        </authorList>
    </citation>
    <scope>NUCLEOTIDE SEQUENCE [LARGE SCALE GENOMIC DNA]</scope>
    <source>
        <strain evidence="2 3">Japan</strain>
    </source>
</reference>